<protein>
    <submittedName>
        <fullName evidence="2">DUF4214 domain-containing protein</fullName>
    </submittedName>
</protein>
<sequence length="328" mass="36430">MSSTVLYNVPGYTTAFPVNKGVVTIVPDGDIFTPDAKLEGSLNPNRKLIDAATYSVTFKPGYIYRIENYFNTSGGLWEAITLFNPKNDDFYYSYRYTIGESSGFSDLLYFDTETTLSLNIYNRINYDSGVYRVQLYADAIPYKKIAGSTTKLDTYEISDSKSAYAIATRDGHFILMKGIGGYEIDSIERVKFTDTTIAFDITGNAGQAYRLYQAAFDRKPDLSGLGYWINDMDKGSNLTKIAAGFMQSPEFQKLYGANPSTTTLVTNFYQNVLHRAPDKAGFDYWADQLNTGKITAAGALASFCESTENQAIVIGAIKNGIEFTQWLG</sequence>
<gene>
    <name evidence="2" type="ORF">H8L32_21690</name>
</gene>
<dbReference type="InterPro" id="IPR025282">
    <property type="entry name" value="DUF4214"/>
</dbReference>
<evidence type="ECO:0000313" key="2">
    <source>
        <dbReference type="EMBL" id="MBC3920095.1"/>
    </source>
</evidence>
<feature type="domain" description="DUF4214" evidence="1">
    <location>
        <begin position="242"/>
        <end position="311"/>
    </location>
</feature>
<evidence type="ECO:0000313" key="3">
    <source>
        <dbReference type="Proteomes" id="UP000650424"/>
    </source>
</evidence>
<dbReference type="Gene3D" id="1.10.3130.20">
    <property type="entry name" value="Phycobilisome linker domain"/>
    <property type="match status" value="1"/>
</dbReference>
<dbReference type="InterPro" id="IPR038255">
    <property type="entry name" value="PBS_linker_sf"/>
</dbReference>
<keyword evidence="3" id="KW-1185">Reference proteome</keyword>
<name>A0ABR6ZW97_9BURK</name>
<accession>A0ABR6ZW97</accession>
<reference evidence="2 3" key="1">
    <citation type="submission" date="2020-08" db="EMBL/GenBank/DDBJ databases">
        <title>Novel species isolated from subtropical streams in China.</title>
        <authorList>
            <person name="Lu H."/>
        </authorList>
    </citation>
    <scope>NUCLEOTIDE SEQUENCE [LARGE SCALE GENOMIC DNA]</scope>
    <source>
        <strain evidence="2 3">CY18W</strain>
    </source>
</reference>
<proteinExistence type="predicted"/>
<evidence type="ECO:0000259" key="1">
    <source>
        <dbReference type="Pfam" id="PF13946"/>
    </source>
</evidence>
<organism evidence="2 3">
    <name type="scientific">Undibacterium hunanense</name>
    <dbReference type="NCBI Taxonomy" id="2762292"/>
    <lineage>
        <taxon>Bacteria</taxon>
        <taxon>Pseudomonadati</taxon>
        <taxon>Pseudomonadota</taxon>
        <taxon>Betaproteobacteria</taxon>
        <taxon>Burkholderiales</taxon>
        <taxon>Oxalobacteraceae</taxon>
        <taxon>Undibacterium</taxon>
    </lineage>
</organism>
<dbReference type="Pfam" id="PF13946">
    <property type="entry name" value="DUF4214"/>
    <property type="match status" value="1"/>
</dbReference>
<comment type="caution">
    <text evidence="2">The sequence shown here is derived from an EMBL/GenBank/DDBJ whole genome shotgun (WGS) entry which is preliminary data.</text>
</comment>
<dbReference type="Proteomes" id="UP000650424">
    <property type="component" value="Unassembled WGS sequence"/>
</dbReference>
<dbReference type="RefSeq" id="WP_186949360.1">
    <property type="nucleotide sequence ID" value="NZ_JACOGF010000013.1"/>
</dbReference>
<dbReference type="EMBL" id="JACOGF010000013">
    <property type="protein sequence ID" value="MBC3920095.1"/>
    <property type="molecule type" value="Genomic_DNA"/>
</dbReference>